<gene>
    <name evidence="1" type="ORF">AMPC_13960</name>
</gene>
<dbReference type="RefSeq" id="WP_248345467.1">
    <property type="nucleotide sequence ID" value="NZ_AP025592.1"/>
</dbReference>
<sequence>MARAAPAARRLAPPRRLAAARAGLLAALLLAAGCGYGFTSGAGRLPPGAERIFVPPFDNRSSDAEAGAWVAAAVRQELARRGASGRPGDRARIEGEVETIRFLPAGTTFVLTLAVRARLAVDGKPVAELPLARNEEYVAGQDPLETEGRRRLALRRAAEALGRDLVEKLERP</sequence>
<evidence type="ECO:0000313" key="1">
    <source>
        <dbReference type="EMBL" id="BDG08283.1"/>
    </source>
</evidence>
<dbReference type="EMBL" id="AP025592">
    <property type="protein sequence ID" value="BDG08283.1"/>
    <property type="molecule type" value="Genomic_DNA"/>
</dbReference>
<dbReference type="Proteomes" id="UP001162734">
    <property type="component" value="Chromosome"/>
</dbReference>
<dbReference type="Pfam" id="PF04390">
    <property type="entry name" value="LptE"/>
    <property type="match status" value="1"/>
</dbReference>
<name>A0ABN6N7Z2_9BACT</name>
<evidence type="ECO:0000313" key="2">
    <source>
        <dbReference type="Proteomes" id="UP001162734"/>
    </source>
</evidence>
<organism evidence="1 2">
    <name type="scientific">Anaeromyxobacter paludicola</name>
    <dbReference type="NCBI Taxonomy" id="2918171"/>
    <lineage>
        <taxon>Bacteria</taxon>
        <taxon>Pseudomonadati</taxon>
        <taxon>Myxococcota</taxon>
        <taxon>Myxococcia</taxon>
        <taxon>Myxococcales</taxon>
        <taxon>Cystobacterineae</taxon>
        <taxon>Anaeromyxobacteraceae</taxon>
        <taxon>Anaeromyxobacter</taxon>
    </lineage>
</organism>
<evidence type="ECO:0008006" key="3">
    <source>
        <dbReference type="Google" id="ProtNLM"/>
    </source>
</evidence>
<protein>
    <recommendedName>
        <fullName evidence="3">LPS-assembly lipoprotein LptE</fullName>
    </recommendedName>
</protein>
<accession>A0ABN6N7Z2</accession>
<dbReference type="InterPro" id="IPR007485">
    <property type="entry name" value="LPS_assembly_LptE"/>
</dbReference>
<dbReference type="PROSITE" id="PS51257">
    <property type="entry name" value="PROKAR_LIPOPROTEIN"/>
    <property type="match status" value="1"/>
</dbReference>
<reference evidence="2" key="1">
    <citation type="journal article" date="2022" name="Int. J. Syst. Evol. Microbiol.">
        <title>Anaeromyxobacter oryzae sp. nov., Anaeromyxobacter diazotrophicus sp. nov. and Anaeromyxobacter paludicola sp. nov., isolated from paddy soils.</title>
        <authorList>
            <person name="Itoh H."/>
            <person name="Xu Z."/>
            <person name="Mise K."/>
            <person name="Masuda Y."/>
            <person name="Ushijima N."/>
            <person name="Hayakawa C."/>
            <person name="Shiratori Y."/>
            <person name="Senoo K."/>
        </authorList>
    </citation>
    <scope>NUCLEOTIDE SEQUENCE [LARGE SCALE GENOMIC DNA]</scope>
    <source>
        <strain evidence="2">Red630</strain>
    </source>
</reference>
<proteinExistence type="predicted"/>
<keyword evidence="2" id="KW-1185">Reference proteome</keyword>